<dbReference type="AlphaFoldDB" id="A0A550CPT5"/>
<feature type="compositionally biased region" description="Basic and acidic residues" evidence="1">
    <location>
        <begin position="289"/>
        <end position="308"/>
    </location>
</feature>
<evidence type="ECO:0000313" key="2">
    <source>
        <dbReference type="EMBL" id="TRM66759.1"/>
    </source>
</evidence>
<feature type="region of interest" description="Disordered" evidence="1">
    <location>
        <begin position="280"/>
        <end position="308"/>
    </location>
</feature>
<dbReference type="EMBL" id="VDMD01000003">
    <property type="protein sequence ID" value="TRM66759.1"/>
    <property type="molecule type" value="Genomic_DNA"/>
</dbReference>
<name>A0A550CPT5_9AGAR</name>
<proteinExistence type="predicted"/>
<evidence type="ECO:0000313" key="3">
    <source>
        <dbReference type="Proteomes" id="UP000320762"/>
    </source>
</evidence>
<accession>A0A550CPT5</accession>
<keyword evidence="3" id="KW-1185">Reference proteome</keyword>
<feature type="region of interest" description="Disordered" evidence="1">
    <location>
        <begin position="1"/>
        <end position="35"/>
    </location>
</feature>
<comment type="caution">
    <text evidence="2">The sequence shown here is derived from an EMBL/GenBank/DDBJ whole genome shotgun (WGS) entry which is preliminary data.</text>
</comment>
<evidence type="ECO:0000256" key="1">
    <source>
        <dbReference type="SAM" id="MobiDB-lite"/>
    </source>
</evidence>
<dbReference type="Proteomes" id="UP000320762">
    <property type="component" value="Unassembled WGS sequence"/>
</dbReference>
<protein>
    <submittedName>
        <fullName evidence="2">Uncharacterized protein</fullName>
    </submittedName>
</protein>
<sequence>MTRKRAVPPVQGPANPRPVGSVAKRRRAEPGDFKKNCQFDGDKTQVTSAKWALEGGRGVDLTGIFVLQSKADLKGRDGDSDMIRQVHQLQPTTILLSATDTDIGTYFGATPPPSSHCARHDRQAHAYTAIKLRSVCFGTGARPHRGPRVNLSFGEGQLASRVVRATWLQHTEEKGGCRYATAISKSKTASRCKFIKTDCVPQASLGIGASAPAPGLTVAQGVSVIASRSRWRQVQDRGKRKFVKTFKTDRAFVAGARPHRGPRVNLPSGEGQLASWPVRASGCSTAGEPQDRDTADADFGSDRQQDGRHWQERFKLKVAAGTRPRGTDATQALSATVPLPRKEPALARASASRCLYAHDVLVVRSV</sequence>
<organism evidence="2 3">
    <name type="scientific">Schizophyllum amplum</name>
    <dbReference type="NCBI Taxonomy" id="97359"/>
    <lineage>
        <taxon>Eukaryota</taxon>
        <taxon>Fungi</taxon>
        <taxon>Dikarya</taxon>
        <taxon>Basidiomycota</taxon>
        <taxon>Agaricomycotina</taxon>
        <taxon>Agaricomycetes</taxon>
        <taxon>Agaricomycetidae</taxon>
        <taxon>Agaricales</taxon>
        <taxon>Schizophyllaceae</taxon>
        <taxon>Schizophyllum</taxon>
    </lineage>
</organism>
<reference evidence="2 3" key="1">
    <citation type="journal article" date="2019" name="New Phytol.">
        <title>Comparative genomics reveals unique wood-decay strategies and fruiting body development in the Schizophyllaceae.</title>
        <authorList>
            <person name="Almasi E."/>
            <person name="Sahu N."/>
            <person name="Krizsan K."/>
            <person name="Balint B."/>
            <person name="Kovacs G.M."/>
            <person name="Kiss B."/>
            <person name="Cseklye J."/>
            <person name="Drula E."/>
            <person name="Henrissat B."/>
            <person name="Nagy I."/>
            <person name="Chovatia M."/>
            <person name="Adam C."/>
            <person name="LaButti K."/>
            <person name="Lipzen A."/>
            <person name="Riley R."/>
            <person name="Grigoriev I.V."/>
            <person name="Nagy L.G."/>
        </authorList>
    </citation>
    <scope>NUCLEOTIDE SEQUENCE [LARGE SCALE GENOMIC DNA]</scope>
    <source>
        <strain evidence="2 3">NL-1724</strain>
    </source>
</reference>
<gene>
    <name evidence="2" type="ORF">BD626DRAFT_534885</name>
</gene>